<feature type="domain" description="N-acetyltransferase" evidence="1">
    <location>
        <begin position="50"/>
        <end position="186"/>
    </location>
</feature>
<keyword evidence="3" id="KW-1185">Reference proteome</keyword>
<dbReference type="InterPro" id="IPR000182">
    <property type="entry name" value="GNAT_dom"/>
</dbReference>
<keyword evidence="2" id="KW-0808">Transferase</keyword>
<dbReference type="Proteomes" id="UP000546126">
    <property type="component" value="Unassembled WGS sequence"/>
</dbReference>
<dbReference type="Gene3D" id="3.40.630.30">
    <property type="match status" value="1"/>
</dbReference>
<dbReference type="GO" id="GO:0016747">
    <property type="term" value="F:acyltransferase activity, transferring groups other than amino-acyl groups"/>
    <property type="evidence" value="ECO:0007669"/>
    <property type="project" value="InterPro"/>
</dbReference>
<name>A0A7Y6IXX9_9ACTN</name>
<protein>
    <submittedName>
        <fullName evidence="2">GNAT family N-acetyltransferase</fullName>
    </submittedName>
</protein>
<proteinExistence type="predicted"/>
<comment type="caution">
    <text evidence="2">The sequence shown here is derived from an EMBL/GenBank/DDBJ whole genome shotgun (WGS) entry which is preliminary data.</text>
</comment>
<reference evidence="2 3" key="1">
    <citation type="submission" date="2020-06" db="EMBL/GenBank/DDBJ databases">
        <authorList>
            <person name="Chanama M."/>
        </authorList>
    </citation>
    <scope>NUCLEOTIDE SEQUENCE [LARGE SCALE GENOMIC DNA]</scope>
    <source>
        <strain evidence="2 3">TBRC6557</strain>
    </source>
</reference>
<dbReference type="Pfam" id="PF00583">
    <property type="entry name" value="Acetyltransf_1"/>
    <property type="match status" value="1"/>
</dbReference>
<dbReference type="AlphaFoldDB" id="A0A7Y6IXX9"/>
<sequence length="186" mass="20663">MRGGRCPTTKIRFVVEWVRLRLDVDGFDDAAFEPYLRRAHEAGIGLTTMAELGGDTEDHRRALYELNKTCSADIPERGEFFAYEEFVERRFESPGFHPGGVVLAVHDGAWVGMSATSLHPAEGYAFSEMTGVLAPYRGKGLSLALKLLAIRFVRSSGYGLLRTFHHPRNASAIAMNRRLGFTDDPA</sequence>
<dbReference type="InterPro" id="IPR016181">
    <property type="entry name" value="Acyl_CoA_acyltransferase"/>
</dbReference>
<dbReference type="SUPFAM" id="SSF55729">
    <property type="entry name" value="Acyl-CoA N-acyltransferases (Nat)"/>
    <property type="match status" value="1"/>
</dbReference>
<dbReference type="PROSITE" id="PS51186">
    <property type="entry name" value="GNAT"/>
    <property type="match status" value="1"/>
</dbReference>
<gene>
    <name evidence="2" type="ORF">HT134_38125</name>
</gene>
<dbReference type="EMBL" id="JABWGO010000013">
    <property type="protein sequence ID" value="NUW45893.1"/>
    <property type="molecule type" value="Genomic_DNA"/>
</dbReference>
<evidence type="ECO:0000259" key="1">
    <source>
        <dbReference type="PROSITE" id="PS51186"/>
    </source>
</evidence>
<evidence type="ECO:0000313" key="2">
    <source>
        <dbReference type="EMBL" id="NUW45893.1"/>
    </source>
</evidence>
<organism evidence="2 3">
    <name type="scientific">Nonomuraea rhodomycinica</name>
    <dbReference type="NCBI Taxonomy" id="1712872"/>
    <lineage>
        <taxon>Bacteria</taxon>
        <taxon>Bacillati</taxon>
        <taxon>Actinomycetota</taxon>
        <taxon>Actinomycetes</taxon>
        <taxon>Streptosporangiales</taxon>
        <taxon>Streptosporangiaceae</taxon>
        <taxon>Nonomuraea</taxon>
    </lineage>
</organism>
<evidence type="ECO:0000313" key="3">
    <source>
        <dbReference type="Proteomes" id="UP000546126"/>
    </source>
</evidence>
<accession>A0A7Y6IXX9</accession>